<dbReference type="PANTHER" id="PTHR43727">
    <property type="entry name" value="DIAMINOPIMELATE DECARBOXYLASE"/>
    <property type="match status" value="1"/>
</dbReference>
<evidence type="ECO:0000313" key="11">
    <source>
        <dbReference type="Proteomes" id="UP000257323"/>
    </source>
</evidence>
<evidence type="ECO:0000259" key="8">
    <source>
        <dbReference type="Pfam" id="PF00278"/>
    </source>
</evidence>
<dbReference type="Pfam" id="PF00278">
    <property type="entry name" value="Orn_DAP_Arg_deC"/>
    <property type="match status" value="1"/>
</dbReference>
<evidence type="ECO:0000259" key="9">
    <source>
        <dbReference type="Pfam" id="PF02784"/>
    </source>
</evidence>
<dbReference type="PRINTS" id="PR01179">
    <property type="entry name" value="ODADCRBXLASE"/>
</dbReference>
<keyword evidence="2" id="KW-0210">Decarboxylase</keyword>
<dbReference type="Pfam" id="PF02784">
    <property type="entry name" value="Orn_Arg_deC_N"/>
    <property type="match status" value="1"/>
</dbReference>
<organism evidence="10 11">
    <name type="scientific">Candidatus Saccharicenans subterraneus</name>
    <dbReference type="NCBI Taxonomy" id="2508984"/>
    <lineage>
        <taxon>Bacteria</taxon>
        <taxon>Candidatus Aminicenantota</taxon>
        <taxon>Candidatus Aminicenantia</taxon>
        <taxon>Candidatus Aminicenantales</taxon>
        <taxon>Candidatus Saccharicenantaceae</taxon>
        <taxon>Candidatus Saccharicenans</taxon>
    </lineage>
</organism>
<dbReference type="SUPFAM" id="SSF50621">
    <property type="entry name" value="Alanine racemase C-terminal domain-like"/>
    <property type="match status" value="1"/>
</dbReference>
<dbReference type="InterPro" id="IPR009006">
    <property type="entry name" value="Ala_racemase/Decarboxylase_C"/>
</dbReference>
<name>A0A3E2BK41_9BACT</name>
<dbReference type="Proteomes" id="UP000257323">
    <property type="component" value="Unassembled WGS sequence"/>
</dbReference>
<keyword evidence="4" id="KW-0456">Lyase</keyword>
<feature type="modified residue" description="N6-(pyridoxal phosphate)lysine" evidence="6">
    <location>
        <position position="69"/>
    </location>
</feature>
<evidence type="ECO:0000256" key="5">
    <source>
        <dbReference type="NCBIfam" id="TIGR01048"/>
    </source>
</evidence>
<comment type="caution">
    <text evidence="10">The sequence shown here is derived from an EMBL/GenBank/DDBJ whole genome shotgun (WGS) entry which is preliminary data.</text>
</comment>
<dbReference type="Gene3D" id="2.40.37.10">
    <property type="entry name" value="Lyase, Ornithine Decarboxylase, Chain A, domain 1"/>
    <property type="match status" value="1"/>
</dbReference>
<dbReference type="GO" id="GO:0008836">
    <property type="term" value="F:diaminopimelate decarboxylase activity"/>
    <property type="evidence" value="ECO:0007669"/>
    <property type="project" value="UniProtKB-UniRule"/>
</dbReference>
<reference evidence="10 11" key="1">
    <citation type="submission" date="2018-08" db="EMBL/GenBank/DDBJ databases">
        <title>Genome analysis of the thermophilic bacterium of the candidate phylum Aminicenantes from deep subsurface aquifer revealed its physiology and ecological role.</title>
        <authorList>
            <person name="Kadnikov V.V."/>
            <person name="Mardanov A.V."/>
            <person name="Beletsky A.V."/>
            <person name="Karnachuk O.V."/>
            <person name="Ravin N.V."/>
        </authorList>
    </citation>
    <scope>NUCLEOTIDE SEQUENCE [LARGE SCALE GENOMIC DNA]</scope>
    <source>
        <strain evidence="10">BY38</strain>
    </source>
</reference>
<dbReference type="EMBL" id="QUAH01000013">
    <property type="protein sequence ID" value="RFT15105.1"/>
    <property type="molecule type" value="Genomic_DNA"/>
</dbReference>
<evidence type="ECO:0000256" key="6">
    <source>
        <dbReference type="PIRSR" id="PIRSR600183-50"/>
    </source>
</evidence>
<sequence>MNWWEGEFLRVKNNQLYLEGHPAEQLAKKYGTPLYVYSRNEVLRNLRSLREAFSPAPAEPEVRVAYAMKANPHPGILKTLLKEGCWIDAVSPVEVEIALRAGFPENRIMFTGTSISQEDFERVLKHPAVTINIDAYEQVDLLEAARKKFRIKRPVRVSVRWNPGLGRGFCSKTVTAGDRSSDGTPIKFGVEDSRVLDTFRRLKRLGFKPVGLHQHLGSGWTEEDFPVAIKAVERMVNKARELKRAGFGLEFLDFGGGFGPRYRQEQRPFPLPEYAAYILDRVETAKLGLKAIVVEPGKHLLAGAGVVLVRVEYTKQSYGNLFACVNAGTYNTVPRPVIYEEAYHEIVNASRVNGGKKEKVTIAGHLCETGDVFGAERLLPVPKRGDILAVLMSGAYCRSMASNFNLRTIPREILL</sequence>
<feature type="domain" description="Orn/DAP/Arg decarboxylase 2 C-terminal" evidence="8">
    <location>
        <begin position="35"/>
        <end position="394"/>
    </location>
</feature>
<dbReference type="InterPro" id="IPR022643">
    <property type="entry name" value="De-COase2_C"/>
</dbReference>
<dbReference type="PROSITE" id="PS00878">
    <property type="entry name" value="ODR_DC_2_1"/>
    <property type="match status" value="1"/>
</dbReference>
<evidence type="ECO:0000256" key="3">
    <source>
        <dbReference type="ARBA" id="ARBA00022898"/>
    </source>
</evidence>
<proteinExistence type="inferred from homology"/>
<dbReference type="InterPro" id="IPR002986">
    <property type="entry name" value="DAP_deCOOHase_LysA"/>
</dbReference>
<dbReference type="NCBIfam" id="TIGR01048">
    <property type="entry name" value="lysA"/>
    <property type="match status" value="1"/>
</dbReference>
<dbReference type="SUPFAM" id="SSF51419">
    <property type="entry name" value="PLP-binding barrel"/>
    <property type="match status" value="1"/>
</dbReference>
<evidence type="ECO:0000256" key="1">
    <source>
        <dbReference type="ARBA" id="ARBA00001933"/>
    </source>
</evidence>
<feature type="active site" description="Proton donor" evidence="6">
    <location>
        <position position="367"/>
    </location>
</feature>
<dbReference type="Gene3D" id="3.20.20.10">
    <property type="entry name" value="Alanine racemase"/>
    <property type="match status" value="1"/>
</dbReference>
<evidence type="ECO:0000256" key="2">
    <source>
        <dbReference type="ARBA" id="ARBA00022793"/>
    </source>
</evidence>
<evidence type="ECO:0000256" key="7">
    <source>
        <dbReference type="RuleBase" id="RU003737"/>
    </source>
</evidence>
<dbReference type="AlphaFoldDB" id="A0A3E2BK41"/>
<dbReference type="InterPro" id="IPR029066">
    <property type="entry name" value="PLP-binding_barrel"/>
</dbReference>
<dbReference type="GO" id="GO:0009089">
    <property type="term" value="P:lysine biosynthetic process via diaminopimelate"/>
    <property type="evidence" value="ECO:0007669"/>
    <property type="project" value="UniProtKB-UniRule"/>
</dbReference>
<keyword evidence="3 6" id="KW-0663">Pyridoxal phosphate</keyword>
<dbReference type="InterPro" id="IPR022644">
    <property type="entry name" value="De-COase2_N"/>
</dbReference>
<comment type="cofactor">
    <cofactor evidence="1 6">
        <name>pyridoxal 5'-phosphate</name>
        <dbReference type="ChEBI" id="CHEBI:597326"/>
    </cofactor>
</comment>
<dbReference type="CDD" id="cd06828">
    <property type="entry name" value="PLPDE_III_DapDC"/>
    <property type="match status" value="1"/>
</dbReference>
<dbReference type="EC" id="4.1.1.20" evidence="5"/>
<comment type="similarity">
    <text evidence="7">Belongs to the Orn/Lys/Arg decarboxylase class-II family.</text>
</comment>
<accession>A0A3E2BK41</accession>
<dbReference type="InterPro" id="IPR000183">
    <property type="entry name" value="Orn/DAP/Arg_de-COase"/>
</dbReference>
<dbReference type="PANTHER" id="PTHR43727:SF2">
    <property type="entry name" value="GROUP IV DECARBOXYLASE"/>
    <property type="match status" value="1"/>
</dbReference>
<dbReference type="InterPro" id="IPR022653">
    <property type="entry name" value="De-COase2_pyr-phos_BS"/>
</dbReference>
<evidence type="ECO:0000256" key="4">
    <source>
        <dbReference type="ARBA" id="ARBA00023239"/>
    </source>
</evidence>
<feature type="domain" description="Orn/DAP/Arg decarboxylase 2 N-terminal" evidence="9">
    <location>
        <begin position="41"/>
        <end position="301"/>
    </location>
</feature>
<protein>
    <recommendedName>
        <fullName evidence="5">Diaminopimelate decarboxylase</fullName>
        <ecNumber evidence="5">4.1.1.20</ecNumber>
    </recommendedName>
</protein>
<gene>
    <name evidence="10" type="ORF">OP8BY_0736</name>
</gene>
<evidence type="ECO:0000313" key="10">
    <source>
        <dbReference type="EMBL" id="RFT15105.1"/>
    </source>
</evidence>